<sequence length="99" mass="11159">MFALVVRFNLTDETAADRFDALVADLLPQIAAHEPGTLTYAVHTVHDAPTSRVFYECYRDRDAFEEHERQPHTAHFLQEKDALLADARVEFLTPTGSGT</sequence>
<evidence type="ECO:0000313" key="3">
    <source>
        <dbReference type="Proteomes" id="UP000758168"/>
    </source>
</evidence>
<dbReference type="GO" id="GO:0004497">
    <property type="term" value="F:monooxygenase activity"/>
    <property type="evidence" value="ECO:0007669"/>
    <property type="project" value="UniProtKB-KW"/>
</dbReference>
<dbReference type="Gene3D" id="3.30.70.100">
    <property type="match status" value="1"/>
</dbReference>
<proteinExistence type="predicted"/>
<dbReference type="PROSITE" id="PS51725">
    <property type="entry name" value="ABM"/>
    <property type="match status" value="1"/>
</dbReference>
<dbReference type="PANTHER" id="PTHR33336">
    <property type="entry name" value="QUINOL MONOOXYGENASE YGIN-RELATED"/>
    <property type="match status" value="1"/>
</dbReference>
<dbReference type="Pfam" id="PF03992">
    <property type="entry name" value="ABM"/>
    <property type="match status" value="1"/>
</dbReference>
<gene>
    <name evidence="2" type="ORF">JOF54_001654</name>
</gene>
<evidence type="ECO:0000313" key="2">
    <source>
        <dbReference type="EMBL" id="MBP2416732.1"/>
    </source>
</evidence>
<keyword evidence="2" id="KW-0560">Oxidoreductase</keyword>
<keyword evidence="3" id="KW-1185">Reference proteome</keyword>
<keyword evidence="2" id="KW-0503">Monooxygenase</keyword>
<protein>
    <submittedName>
        <fullName evidence="2">Quinol monooxygenase YgiN</fullName>
    </submittedName>
</protein>
<dbReference type="RefSeq" id="WP_210054657.1">
    <property type="nucleotide sequence ID" value="NZ_BAAAMH010000025.1"/>
</dbReference>
<dbReference type="InterPro" id="IPR011008">
    <property type="entry name" value="Dimeric_a/b-barrel"/>
</dbReference>
<dbReference type="InterPro" id="IPR007138">
    <property type="entry name" value="ABM_dom"/>
</dbReference>
<feature type="domain" description="ABM" evidence="1">
    <location>
        <begin position="2"/>
        <end position="91"/>
    </location>
</feature>
<dbReference type="Proteomes" id="UP000758168">
    <property type="component" value="Unassembled WGS sequence"/>
</dbReference>
<evidence type="ECO:0000259" key="1">
    <source>
        <dbReference type="PROSITE" id="PS51725"/>
    </source>
</evidence>
<accession>A0ABS4Z6P8</accession>
<dbReference type="InterPro" id="IPR050744">
    <property type="entry name" value="AI-2_Isomerase_LsrG"/>
</dbReference>
<dbReference type="PANTHER" id="PTHR33336:SF3">
    <property type="entry name" value="ABM DOMAIN-CONTAINING PROTEIN"/>
    <property type="match status" value="1"/>
</dbReference>
<organism evidence="2 3">
    <name type="scientific">Microlunatus capsulatus</name>
    <dbReference type="NCBI Taxonomy" id="99117"/>
    <lineage>
        <taxon>Bacteria</taxon>
        <taxon>Bacillati</taxon>
        <taxon>Actinomycetota</taxon>
        <taxon>Actinomycetes</taxon>
        <taxon>Propionibacteriales</taxon>
        <taxon>Propionibacteriaceae</taxon>
        <taxon>Microlunatus</taxon>
    </lineage>
</organism>
<comment type="caution">
    <text evidence="2">The sequence shown here is derived from an EMBL/GenBank/DDBJ whole genome shotgun (WGS) entry which is preliminary data.</text>
</comment>
<name>A0ABS4Z6P8_9ACTN</name>
<reference evidence="2 3" key="1">
    <citation type="submission" date="2021-03" db="EMBL/GenBank/DDBJ databases">
        <title>Sequencing the genomes of 1000 actinobacteria strains.</title>
        <authorList>
            <person name="Klenk H.-P."/>
        </authorList>
    </citation>
    <scope>NUCLEOTIDE SEQUENCE [LARGE SCALE GENOMIC DNA]</scope>
    <source>
        <strain evidence="2 3">DSM 12936</strain>
    </source>
</reference>
<dbReference type="SUPFAM" id="SSF54909">
    <property type="entry name" value="Dimeric alpha+beta barrel"/>
    <property type="match status" value="1"/>
</dbReference>
<dbReference type="EMBL" id="JAGIOB010000001">
    <property type="protein sequence ID" value="MBP2416732.1"/>
    <property type="molecule type" value="Genomic_DNA"/>
</dbReference>